<dbReference type="Gene3D" id="3.30.9.10">
    <property type="entry name" value="D-Amino Acid Oxidase, subunit A, domain 2"/>
    <property type="match status" value="1"/>
</dbReference>
<dbReference type="OrthoDB" id="9766796at2"/>
<dbReference type="InterPro" id="IPR006076">
    <property type="entry name" value="FAD-dep_OxRdtase"/>
</dbReference>
<organism evidence="9 10">
    <name type="scientific">Caenimonas sedimenti</name>
    <dbReference type="NCBI Taxonomy" id="2596921"/>
    <lineage>
        <taxon>Bacteria</taxon>
        <taxon>Pseudomonadati</taxon>
        <taxon>Pseudomonadota</taxon>
        <taxon>Betaproteobacteria</taxon>
        <taxon>Burkholderiales</taxon>
        <taxon>Comamonadaceae</taxon>
        <taxon>Caenimonas</taxon>
    </lineage>
</organism>
<evidence type="ECO:0000259" key="8">
    <source>
        <dbReference type="Pfam" id="PF16901"/>
    </source>
</evidence>
<evidence type="ECO:0000256" key="2">
    <source>
        <dbReference type="ARBA" id="ARBA00007330"/>
    </source>
</evidence>
<evidence type="ECO:0000313" key="9">
    <source>
        <dbReference type="EMBL" id="TWO69747.1"/>
    </source>
</evidence>
<dbReference type="InterPro" id="IPR036188">
    <property type="entry name" value="FAD/NAD-bd_sf"/>
</dbReference>
<protein>
    <submittedName>
        <fullName evidence="9">Glycerol-3-phosphate dehydrogenase/oxidase</fullName>
    </submittedName>
</protein>
<keyword evidence="3" id="KW-0285">Flavoprotein</keyword>
<evidence type="ECO:0000313" key="10">
    <source>
        <dbReference type="Proteomes" id="UP000318199"/>
    </source>
</evidence>
<dbReference type="InterPro" id="IPR000447">
    <property type="entry name" value="G3P_DH_FAD-dep"/>
</dbReference>
<feature type="domain" description="Alpha-glycerophosphate oxidase C-terminal" evidence="8">
    <location>
        <begin position="474"/>
        <end position="552"/>
    </location>
</feature>
<reference evidence="9 10" key="1">
    <citation type="submission" date="2019-07" db="EMBL/GenBank/DDBJ databases">
        <title>Caenimonas sedimenti sp. nov., isolated from activated sludge.</title>
        <authorList>
            <person name="Xu J."/>
        </authorList>
    </citation>
    <scope>NUCLEOTIDE SEQUENCE [LARGE SCALE GENOMIC DNA]</scope>
    <source>
        <strain evidence="9 10">HX-9-20</strain>
    </source>
</reference>
<dbReference type="Proteomes" id="UP000318199">
    <property type="component" value="Unassembled WGS sequence"/>
</dbReference>
<evidence type="ECO:0000256" key="6">
    <source>
        <dbReference type="ARBA" id="ARBA00023002"/>
    </source>
</evidence>
<dbReference type="PROSITE" id="PS00978">
    <property type="entry name" value="FAD_G3PDH_2"/>
    <property type="match status" value="1"/>
</dbReference>
<feature type="domain" description="FAD dependent oxidoreductase" evidence="7">
    <location>
        <begin position="63"/>
        <end position="425"/>
    </location>
</feature>
<evidence type="ECO:0000256" key="5">
    <source>
        <dbReference type="ARBA" id="ARBA00022827"/>
    </source>
</evidence>
<dbReference type="Pfam" id="PF16901">
    <property type="entry name" value="DAO_C"/>
    <property type="match status" value="1"/>
</dbReference>
<dbReference type="InterPro" id="IPR038299">
    <property type="entry name" value="DAO_C_sf"/>
</dbReference>
<dbReference type="Gene3D" id="1.10.8.870">
    <property type="entry name" value="Alpha-glycerophosphate oxidase, cap domain"/>
    <property type="match status" value="1"/>
</dbReference>
<proteinExistence type="inferred from homology"/>
<dbReference type="PRINTS" id="PR01001">
    <property type="entry name" value="FADG3PDH"/>
</dbReference>
<accession>A0A562ZMV2</accession>
<keyword evidence="10" id="KW-1185">Reference proteome</keyword>
<gene>
    <name evidence="9" type="ORF">FN976_18160</name>
</gene>
<dbReference type="GO" id="GO:0046168">
    <property type="term" value="P:glycerol-3-phosphate catabolic process"/>
    <property type="evidence" value="ECO:0007669"/>
    <property type="project" value="TreeGrafter"/>
</dbReference>
<dbReference type="Gene3D" id="3.50.50.60">
    <property type="entry name" value="FAD/NAD(P)-binding domain"/>
    <property type="match status" value="1"/>
</dbReference>
<dbReference type="PANTHER" id="PTHR11985:SF35">
    <property type="entry name" value="ANAEROBIC GLYCEROL-3-PHOSPHATE DEHYDROGENASE SUBUNIT A"/>
    <property type="match status" value="1"/>
</dbReference>
<comment type="similarity">
    <text evidence="2">Belongs to the FAD-dependent glycerol-3-phosphate dehydrogenase family.</text>
</comment>
<comment type="cofactor">
    <cofactor evidence="1">
        <name>FAD</name>
        <dbReference type="ChEBI" id="CHEBI:57692"/>
    </cofactor>
</comment>
<keyword evidence="6" id="KW-0560">Oxidoreductase</keyword>
<dbReference type="PANTHER" id="PTHR11985">
    <property type="entry name" value="GLYCEROL-3-PHOSPHATE DEHYDROGENASE"/>
    <property type="match status" value="1"/>
</dbReference>
<sequence length="568" mass="60463">MAGGPALRAAPGRSGACRQAGALAPGRGTREGLGHALTSESLPALKTDRATLLARLAKAGTWDLAIVGGGATGLGVALDAAARGFSVVLVEANDFAKGTSSRATKLVHGGVRYLAQGNVALVREALHERTTLLKNAPHLAQPLPFVMPSYKLWETPFYGMGLKMYDALAGKAGLGATEFLNRQQTLACLPTARQQGLKGGVKYWDGQFDDARLALALARTAATRGALLVNYCGATGLLHDQGKVTGLTCRDTETGRPFELKARCVINATGVWVDDLRKQDGQAIGREVRPMVAPSQGVHVVVDREFLPGDHALMVPKTADGRVLFGVPWLGKVILGTTDTPRGDLPLEPRPFKEELEFILTESGRYLARAPGPKDIRSLWVGLRPLVKPQGEEGEETKGLSREHTVLVSRSGLVTVTGGKWTTYRAMAEDVLEKVFAKGLLARSKPGVTADLPLVGAAGLPAQPTPLSAAPGPHMYGGEAAQVAALPGHRRQLGGGLTEAMVRFAVRHEYARTVEDVLARRIRLLFLDARQAAQLAAEVGAILLEETQVDPKAAEFRELAARYLQMPV</sequence>
<dbReference type="InterPro" id="IPR031656">
    <property type="entry name" value="DAO_C"/>
</dbReference>
<evidence type="ECO:0000259" key="7">
    <source>
        <dbReference type="Pfam" id="PF01266"/>
    </source>
</evidence>
<dbReference type="GO" id="GO:0004368">
    <property type="term" value="F:glycerol-3-phosphate dehydrogenase (quinone) activity"/>
    <property type="evidence" value="ECO:0007669"/>
    <property type="project" value="InterPro"/>
</dbReference>
<keyword evidence="4" id="KW-0319">Glycerol metabolism</keyword>
<dbReference type="AlphaFoldDB" id="A0A562ZMV2"/>
<comment type="caution">
    <text evidence="9">The sequence shown here is derived from an EMBL/GenBank/DDBJ whole genome shotgun (WGS) entry which is preliminary data.</text>
</comment>
<dbReference type="GO" id="GO:0006071">
    <property type="term" value="P:glycerol metabolic process"/>
    <property type="evidence" value="ECO:0007669"/>
    <property type="project" value="UniProtKB-KW"/>
</dbReference>
<keyword evidence="5" id="KW-0274">FAD</keyword>
<evidence type="ECO:0000256" key="1">
    <source>
        <dbReference type="ARBA" id="ARBA00001974"/>
    </source>
</evidence>
<evidence type="ECO:0000256" key="3">
    <source>
        <dbReference type="ARBA" id="ARBA00022630"/>
    </source>
</evidence>
<dbReference type="SUPFAM" id="SSF51905">
    <property type="entry name" value="FAD/NAD(P)-binding domain"/>
    <property type="match status" value="1"/>
</dbReference>
<evidence type="ECO:0000256" key="4">
    <source>
        <dbReference type="ARBA" id="ARBA00022798"/>
    </source>
</evidence>
<dbReference type="Pfam" id="PF01266">
    <property type="entry name" value="DAO"/>
    <property type="match status" value="1"/>
</dbReference>
<name>A0A562ZMV2_9BURK</name>
<dbReference type="EMBL" id="VOBQ01000014">
    <property type="protein sequence ID" value="TWO69747.1"/>
    <property type="molecule type" value="Genomic_DNA"/>
</dbReference>